<accession>A0A2G9YLJ1</accession>
<keyword evidence="3 9" id="KW-0004">4Fe-4S</keyword>
<sequence length="316" mass="35274">MAKEINVLEGKIKELKKKRNAIILAHNYQLPEVQEVADYRGDSLELSRIAAKTEAKVIVFCGVHFMAETASILSPDKKVIMPDIHAGCPMANMLNADELRKLKAEHPKAVVVGYVNTSAEVKAELDYCCTSTNAVSIVNAITKNSAAGGSAFGGKEEIIFVPDKYLADFVVKKTGRKMVIWNGFCPTHIKILPEDIKRERKFHPFAKVMVHPECLPSVVAMADAALSTSQMSKFAKESEANEFIVGTEIGIIYRLKKDNPKKEFYPASERAVCPNMKRTTQEKIISALEEMKEEVYVPDNIRERARKSIDRMLEIA</sequence>
<dbReference type="GO" id="GO:0005737">
    <property type="term" value="C:cytoplasm"/>
    <property type="evidence" value="ECO:0007669"/>
    <property type="project" value="UniProtKB-SubCell"/>
</dbReference>
<feature type="binding site" evidence="9">
    <location>
        <position position="228"/>
    </location>
    <ligand>
        <name>iminosuccinate</name>
        <dbReference type="ChEBI" id="CHEBI:77875"/>
    </ligand>
</feature>
<dbReference type="GO" id="GO:0046872">
    <property type="term" value="F:metal ion binding"/>
    <property type="evidence" value="ECO:0007669"/>
    <property type="project" value="UniProtKB-KW"/>
</dbReference>
<dbReference type="InterPro" id="IPR023066">
    <property type="entry name" value="Quinolinate_synth_type2"/>
</dbReference>
<dbReference type="UniPathway" id="UPA00253">
    <property type="reaction ID" value="UER00327"/>
</dbReference>
<reference evidence="10 11" key="1">
    <citation type="submission" date="2017-09" db="EMBL/GenBank/DDBJ databases">
        <title>Depth-based differentiation of microbial function through sediment-hosted aquifers and enrichment of novel symbionts in the deep terrestrial subsurface.</title>
        <authorList>
            <person name="Probst A.J."/>
            <person name="Ladd B."/>
            <person name="Jarett J.K."/>
            <person name="Geller-Mcgrath D.E."/>
            <person name="Sieber C.M."/>
            <person name="Emerson J.B."/>
            <person name="Anantharaman K."/>
            <person name="Thomas B.C."/>
            <person name="Malmstrom R."/>
            <person name="Stieglmeier M."/>
            <person name="Klingl A."/>
            <person name="Woyke T."/>
            <person name="Ryan C.M."/>
            <person name="Banfield J.F."/>
        </authorList>
    </citation>
    <scope>NUCLEOTIDE SEQUENCE [LARGE SCALE GENOMIC DNA]</scope>
    <source>
        <strain evidence="10">CG23_combo_of_CG06-09_8_20_14_all_41_10</strain>
    </source>
</reference>
<feature type="binding site" evidence="9">
    <location>
        <position position="88"/>
    </location>
    <ligand>
        <name>[4Fe-4S] cluster</name>
        <dbReference type="ChEBI" id="CHEBI:49883"/>
    </ligand>
</feature>
<keyword evidence="7 9" id="KW-0408">Iron</keyword>
<dbReference type="Pfam" id="PF02445">
    <property type="entry name" value="NadA"/>
    <property type="match status" value="1"/>
</dbReference>
<dbReference type="NCBIfam" id="NF006879">
    <property type="entry name" value="PRK09375.1-4"/>
    <property type="match status" value="1"/>
</dbReference>
<feature type="binding site" evidence="9">
    <location>
        <begin position="211"/>
        <end position="213"/>
    </location>
    <ligand>
        <name>iminosuccinate</name>
        <dbReference type="ChEBI" id="CHEBI:77875"/>
    </ligand>
</feature>
<evidence type="ECO:0000313" key="11">
    <source>
        <dbReference type="Proteomes" id="UP000231292"/>
    </source>
</evidence>
<dbReference type="Gene3D" id="3.40.50.10800">
    <property type="entry name" value="NadA-like"/>
    <property type="match status" value="3"/>
</dbReference>
<comment type="pathway">
    <text evidence="1 9">Cofactor biosynthesis; NAD(+) biosynthesis; quinolinate from iminoaspartate: step 1/1.</text>
</comment>
<evidence type="ECO:0000256" key="5">
    <source>
        <dbReference type="ARBA" id="ARBA00022679"/>
    </source>
</evidence>
<dbReference type="HAMAP" id="MF_00568">
    <property type="entry name" value="NadA_type2"/>
    <property type="match status" value="1"/>
</dbReference>
<organism evidence="10 11">
    <name type="scientific">Candidatus Sherwoodlollariibacterium unditelluris</name>
    <dbReference type="NCBI Taxonomy" id="1974757"/>
    <lineage>
        <taxon>Bacteria</taxon>
        <taxon>Pseudomonadati</taxon>
        <taxon>Candidatus Omnitrophota</taxon>
        <taxon>Candidatus Sherwoodlollariibacterium</taxon>
    </lineage>
</organism>
<feature type="binding site" evidence="9">
    <location>
        <position position="43"/>
    </location>
    <ligand>
        <name>iminosuccinate</name>
        <dbReference type="ChEBI" id="CHEBI:77875"/>
    </ligand>
</feature>
<comment type="cofactor">
    <cofactor evidence="9">
        <name>[4Fe-4S] cluster</name>
        <dbReference type="ChEBI" id="CHEBI:49883"/>
    </cofactor>
    <text evidence="9">Binds 1 [4Fe-4S] cluster per subunit.</text>
</comment>
<evidence type="ECO:0000256" key="2">
    <source>
        <dbReference type="ARBA" id="ARBA00012669"/>
    </source>
</evidence>
<evidence type="ECO:0000256" key="6">
    <source>
        <dbReference type="ARBA" id="ARBA00022723"/>
    </source>
</evidence>
<dbReference type="NCBIfam" id="TIGR00550">
    <property type="entry name" value="nadA"/>
    <property type="match status" value="1"/>
</dbReference>
<keyword evidence="6 9" id="KW-0479">Metal-binding</keyword>
<keyword evidence="4 9" id="KW-0662">Pyridine nucleotide biosynthesis</keyword>
<keyword evidence="5 9" id="KW-0808">Transferase</keyword>
<dbReference type="InterPro" id="IPR036094">
    <property type="entry name" value="NadA_sf"/>
</dbReference>
<comment type="similarity">
    <text evidence="9">Belongs to the quinolinate synthase family. Type 2 subfamily.</text>
</comment>
<evidence type="ECO:0000313" key="10">
    <source>
        <dbReference type="EMBL" id="PIP19371.1"/>
    </source>
</evidence>
<protein>
    <recommendedName>
        <fullName evidence="2 9">Quinolinate synthase</fullName>
        <ecNumber evidence="2 9">2.5.1.72</ecNumber>
    </recommendedName>
</protein>
<comment type="subcellular location">
    <subcellularLocation>
        <location evidence="9">Cytoplasm</location>
    </subcellularLocation>
</comment>
<comment type="catalytic activity">
    <reaction evidence="9">
        <text>iminosuccinate + dihydroxyacetone phosphate = quinolinate + phosphate + 2 H2O + H(+)</text>
        <dbReference type="Rhea" id="RHEA:25888"/>
        <dbReference type="ChEBI" id="CHEBI:15377"/>
        <dbReference type="ChEBI" id="CHEBI:15378"/>
        <dbReference type="ChEBI" id="CHEBI:29959"/>
        <dbReference type="ChEBI" id="CHEBI:43474"/>
        <dbReference type="ChEBI" id="CHEBI:57642"/>
        <dbReference type="ChEBI" id="CHEBI:77875"/>
        <dbReference type="EC" id="2.5.1.72"/>
    </reaction>
</comment>
<evidence type="ECO:0000256" key="7">
    <source>
        <dbReference type="ARBA" id="ARBA00023004"/>
    </source>
</evidence>
<feature type="binding site" evidence="9">
    <location>
        <position position="131"/>
    </location>
    <ligand>
        <name>iminosuccinate</name>
        <dbReference type="ChEBI" id="CHEBI:77875"/>
    </ligand>
</feature>
<comment type="caution">
    <text evidence="10">The sequence shown here is derived from an EMBL/GenBank/DDBJ whole genome shotgun (WGS) entry which is preliminary data.</text>
</comment>
<evidence type="ECO:0000256" key="4">
    <source>
        <dbReference type="ARBA" id="ARBA00022642"/>
    </source>
</evidence>
<name>A0A2G9YLJ1_9BACT</name>
<evidence type="ECO:0000256" key="3">
    <source>
        <dbReference type="ARBA" id="ARBA00022485"/>
    </source>
</evidence>
<feature type="binding site" evidence="9">
    <location>
        <position position="273"/>
    </location>
    <ligand>
        <name>[4Fe-4S] cluster</name>
        <dbReference type="ChEBI" id="CHEBI:49883"/>
    </ligand>
</feature>
<feature type="binding site" evidence="9">
    <location>
        <position position="26"/>
    </location>
    <ligand>
        <name>iminosuccinate</name>
        <dbReference type="ChEBI" id="CHEBI:77875"/>
    </ligand>
</feature>
<comment type="function">
    <text evidence="9">Catalyzes the condensation of iminoaspartate with dihydroxyacetone phosphate to form quinolinate.</text>
</comment>
<evidence type="ECO:0000256" key="1">
    <source>
        <dbReference type="ARBA" id="ARBA00005065"/>
    </source>
</evidence>
<dbReference type="PANTHER" id="PTHR30573">
    <property type="entry name" value="QUINOLINATE SYNTHETASE A"/>
    <property type="match status" value="1"/>
</dbReference>
<keyword evidence="8 9" id="KW-0411">Iron-sulfur</keyword>
<evidence type="ECO:0000256" key="8">
    <source>
        <dbReference type="ARBA" id="ARBA00023014"/>
    </source>
</evidence>
<dbReference type="NCBIfam" id="NF006878">
    <property type="entry name" value="PRK09375.1-2"/>
    <property type="match status" value="1"/>
</dbReference>
<dbReference type="GO" id="GO:0051539">
    <property type="term" value="F:4 iron, 4 sulfur cluster binding"/>
    <property type="evidence" value="ECO:0007669"/>
    <property type="project" value="UniProtKB-KW"/>
</dbReference>
<proteinExistence type="inferred from homology"/>
<dbReference type="SUPFAM" id="SSF142754">
    <property type="entry name" value="NadA-like"/>
    <property type="match status" value="1"/>
</dbReference>
<evidence type="ECO:0000256" key="9">
    <source>
        <dbReference type="HAMAP-Rule" id="MF_00568"/>
    </source>
</evidence>
<feature type="binding site" evidence="9">
    <location>
        <begin position="114"/>
        <end position="116"/>
    </location>
    <ligand>
        <name>iminosuccinate</name>
        <dbReference type="ChEBI" id="CHEBI:77875"/>
    </ligand>
</feature>
<dbReference type="EMBL" id="PCRK01000074">
    <property type="protein sequence ID" value="PIP19371.1"/>
    <property type="molecule type" value="Genomic_DNA"/>
</dbReference>
<dbReference type="EC" id="2.5.1.72" evidence="2 9"/>
<gene>
    <name evidence="9" type="primary">nadA</name>
    <name evidence="10" type="ORF">COX41_03225</name>
</gene>
<dbReference type="Proteomes" id="UP000231292">
    <property type="component" value="Unassembled WGS sequence"/>
</dbReference>
<keyword evidence="9" id="KW-0963">Cytoplasm</keyword>
<dbReference type="PANTHER" id="PTHR30573:SF0">
    <property type="entry name" value="QUINOLINATE SYNTHASE, CHLOROPLASTIC"/>
    <property type="match status" value="1"/>
</dbReference>
<dbReference type="InterPro" id="IPR003473">
    <property type="entry name" value="NadA"/>
</dbReference>
<dbReference type="GO" id="GO:0008987">
    <property type="term" value="F:quinolinate synthetase A activity"/>
    <property type="evidence" value="ECO:0007669"/>
    <property type="project" value="UniProtKB-UniRule"/>
</dbReference>
<feature type="binding site" evidence="9">
    <location>
        <position position="185"/>
    </location>
    <ligand>
        <name>[4Fe-4S] cluster</name>
        <dbReference type="ChEBI" id="CHEBI:49883"/>
    </ligand>
</feature>
<dbReference type="AlphaFoldDB" id="A0A2G9YLJ1"/>
<dbReference type="GO" id="GO:0034628">
    <property type="term" value="P:'de novo' NAD+ biosynthetic process from L-aspartate"/>
    <property type="evidence" value="ECO:0007669"/>
    <property type="project" value="TreeGrafter"/>
</dbReference>